<dbReference type="SUPFAM" id="SSF53383">
    <property type="entry name" value="PLP-dependent transferases"/>
    <property type="match status" value="1"/>
</dbReference>
<evidence type="ECO:0000256" key="2">
    <source>
        <dbReference type="ARBA" id="ARBA00037999"/>
    </source>
</evidence>
<sequence length="391" mass="42038">MTTTSDRGTEATAAPGDRVPFFPPDLFHEDRDTLLRLLYEIGTGADQKFILGDHTRRFEDALRARLGATDVIACSSGTSALHLILTALGIGPGDEVVVPAFGCAPLAAAVLHAGAVPVFGDIDPRTLTLDPADAEARVGTRTKALMPAHMFSVMADMPRFVTLAVTHGLRLIEDSAVAQGAVLDGVPAGLWGDAGLYSFVQVKSFGMPGEGGAVVTRDEETARTVRMLRNHGQDGVHRGLHHVIGVNSRFDEIQAAFQLHRLAGLTARLERRARIAAHYTEHLAGLPGLTTPPPGTDGRCYYVYTLLADDRDALRDHLSAAGVDTHVYYPRTLPEQAAFAPVAAARPGPGLPHARDVARRHLSLPVHHRLTDAQVEHVTEAVRAHALRTRR</sequence>
<dbReference type="Gene3D" id="3.40.640.10">
    <property type="entry name" value="Type I PLP-dependent aspartate aminotransferase-like (Major domain)"/>
    <property type="match status" value="1"/>
</dbReference>
<dbReference type="InterPro" id="IPR015421">
    <property type="entry name" value="PyrdxlP-dep_Trfase_major"/>
</dbReference>
<reference evidence="4" key="1">
    <citation type="submission" date="2024-05" db="EMBL/GenBank/DDBJ databases">
        <title>Whole genome shotgun sequence of Streptomyces hydrogenans NBRC 13475.</title>
        <authorList>
            <person name="Komaki H."/>
            <person name="Tamura T."/>
        </authorList>
    </citation>
    <scope>NUCLEOTIDE SEQUENCE</scope>
    <source>
        <strain evidence="4">NBRC 13475</strain>
    </source>
</reference>
<comment type="similarity">
    <text evidence="2 3">Belongs to the DegT/DnrJ/EryC1 family.</text>
</comment>
<comment type="caution">
    <text evidence="4">The sequence shown here is derived from an EMBL/GenBank/DDBJ whole genome shotgun (WGS) entry which is preliminary data.</text>
</comment>
<dbReference type="Pfam" id="PF01041">
    <property type="entry name" value="DegT_DnrJ_EryC1"/>
    <property type="match status" value="1"/>
</dbReference>
<dbReference type="Gene3D" id="3.90.1150.10">
    <property type="entry name" value="Aspartate Aminotransferase, domain 1"/>
    <property type="match status" value="1"/>
</dbReference>
<evidence type="ECO:0000256" key="3">
    <source>
        <dbReference type="RuleBase" id="RU004508"/>
    </source>
</evidence>
<evidence type="ECO:0000313" key="4">
    <source>
        <dbReference type="EMBL" id="GHI22614.1"/>
    </source>
</evidence>
<keyword evidence="5" id="KW-1185">Reference proteome</keyword>
<dbReference type="RefSeq" id="WP_190224082.1">
    <property type="nucleotide sequence ID" value="NZ_BNBS01000048.1"/>
</dbReference>
<dbReference type="PIRSF" id="PIRSF000390">
    <property type="entry name" value="PLP_StrS"/>
    <property type="match status" value="1"/>
</dbReference>
<organism evidence="4 5">
    <name type="scientific">Streptomyces hydrogenans</name>
    <dbReference type="NCBI Taxonomy" id="1873719"/>
    <lineage>
        <taxon>Bacteria</taxon>
        <taxon>Bacillati</taxon>
        <taxon>Actinomycetota</taxon>
        <taxon>Actinomycetes</taxon>
        <taxon>Kitasatosporales</taxon>
        <taxon>Streptomycetaceae</taxon>
        <taxon>Streptomyces</taxon>
    </lineage>
</organism>
<dbReference type="PANTHER" id="PTHR30244">
    <property type="entry name" value="TRANSAMINASE"/>
    <property type="match status" value="1"/>
</dbReference>
<dbReference type="InterPro" id="IPR015424">
    <property type="entry name" value="PyrdxlP-dep_Trfase"/>
</dbReference>
<dbReference type="Proteomes" id="UP001052739">
    <property type="component" value="Unassembled WGS sequence"/>
</dbReference>
<dbReference type="CDD" id="cd00616">
    <property type="entry name" value="AHBA_syn"/>
    <property type="match status" value="1"/>
</dbReference>
<proteinExistence type="inferred from homology"/>
<evidence type="ECO:0000313" key="5">
    <source>
        <dbReference type="Proteomes" id="UP001052739"/>
    </source>
</evidence>
<protein>
    <submittedName>
        <fullName evidence="4">UDP-2-acetamido-2-deoxy-alpha-D-ribo-hexopyranos-3-ulose 3-aminotransferase</fullName>
    </submittedName>
</protein>
<gene>
    <name evidence="4" type="primary">gnnB</name>
    <name evidence="4" type="ORF">Shyd_39850</name>
</gene>
<keyword evidence="1 3" id="KW-0663">Pyridoxal phosphate</keyword>
<dbReference type="InterPro" id="IPR000653">
    <property type="entry name" value="DegT/StrS_aminotransferase"/>
</dbReference>
<evidence type="ECO:0000256" key="1">
    <source>
        <dbReference type="ARBA" id="ARBA00022898"/>
    </source>
</evidence>
<dbReference type="InterPro" id="IPR015422">
    <property type="entry name" value="PyrdxlP-dep_Trfase_small"/>
</dbReference>
<name>A0ABQ3PC69_9ACTN</name>
<dbReference type="EMBL" id="BNDW01000019">
    <property type="protein sequence ID" value="GHI22614.1"/>
    <property type="molecule type" value="Genomic_DNA"/>
</dbReference>
<dbReference type="PANTHER" id="PTHR30244:SF36">
    <property type="entry name" value="3-OXO-GLUCOSE-6-PHOSPHATE:GLUTAMATE AMINOTRANSFERASE"/>
    <property type="match status" value="1"/>
</dbReference>
<accession>A0ABQ3PC69</accession>